<evidence type="ECO:0000256" key="2">
    <source>
        <dbReference type="ARBA" id="ARBA00010840"/>
    </source>
</evidence>
<evidence type="ECO:0000256" key="4">
    <source>
        <dbReference type="ARBA" id="ARBA00023125"/>
    </source>
</evidence>
<evidence type="ECO:0000256" key="3">
    <source>
        <dbReference type="ARBA" id="ARBA00022705"/>
    </source>
</evidence>
<evidence type="ECO:0000256" key="6">
    <source>
        <dbReference type="SAM" id="MobiDB-lite"/>
    </source>
</evidence>
<protein>
    <recommendedName>
        <fullName evidence="7">ORC6 first cyclin-like domain-containing protein</fullName>
    </recommendedName>
</protein>
<evidence type="ECO:0000256" key="5">
    <source>
        <dbReference type="ARBA" id="ARBA00023242"/>
    </source>
</evidence>
<reference evidence="8" key="1">
    <citation type="submission" date="2021-03" db="EMBL/GenBank/DDBJ databases">
        <authorList>
            <person name="Tagirdzhanova G."/>
        </authorList>
    </citation>
    <scope>NUCLEOTIDE SEQUENCE</scope>
</reference>
<feature type="region of interest" description="Disordered" evidence="6">
    <location>
        <begin position="88"/>
        <end position="132"/>
    </location>
</feature>
<dbReference type="AlphaFoldDB" id="A0A8H3J3Q3"/>
<keyword evidence="5" id="KW-0539">Nucleus</keyword>
<dbReference type="Pfam" id="PF05460">
    <property type="entry name" value="ORC6"/>
    <property type="match status" value="1"/>
</dbReference>
<sequence>MDRSIIQALTVLVPTLSGPLPQELVELAISLLAQSRNKASNLKAEEEIARLKLSLGLPKIEPRPPCPPRIYQKLYKYLDSVLSAGARRSGRSARVREATSTPTSSPAKPRTPAKATQLKPATPRRKANPRRTIATEVPQWVMPTIRHLCRALGAPAAPHHVLAGVSSILTLPAPHSDDKATPFGESENANISALIIVVYLLVITRLNGTEMPAQEFTRLRGLAIAAIRESGIKESIDEVVDSDKVVAYVQSWMREVGSKGWTELDWFANVIEGSGLGTLEPDAEETVEIDLDDDSGNDHGANSIVGTMNADFDDEDMSTLRPGLGTMVKSPSAVFLIPFHTAYSEQMQDRVDFLSESRMREYQAWKKEILLRCDEIESARQMDKVAG</sequence>
<dbReference type="GO" id="GO:0005664">
    <property type="term" value="C:nuclear origin of replication recognition complex"/>
    <property type="evidence" value="ECO:0007669"/>
    <property type="project" value="InterPro"/>
</dbReference>
<name>A0A8H3J3Q3_9LECA</name>
<accession>A0A8H3J3Q3</accession>
<evidence type="ECO:0000259" key="7">
    <source>
        <dbReference type="Pfam" id="PF05460"/>
    </source>
</evidence>
<dbReference type="GO" id="GO:0003677">
    <property type="term" value="F:DNA binding"/>
    <property type="evidence" value="ECO:0007669"/>
    <property type="project" value="UniProtKB-KW"/>
</dbReference>
<organism evidence="8 9">
    <name type="scientific">Heterodermia speciosa</name>
    <dbReference type="NCBI Taxonomy" id="116794"/>
    <lineage>
        <taxon>Eukaryota</taxon>
        <taxon>Fungi</taxon>
        <taxon>Dikarya</taxon>
        <taxon>Ascomycota</taxon>
        <taxon>Pezizomycotina</taxon>
        <taxon>Lecanoromycetes</taxon>
        <taxon>OSLEUM clade</taxon>
        <taxon>Lecanoromycetidae</taxon>
        <taxon>Caliciales</taxon>
        <taxon>Physciaceae</taxon>
        <taxon>Heterodermia</taxon>
    </lineage>
</organism>
<evidence type="ECO:0000313" key="8">
    <source>
        <dbReference type="EMBL" id="CAF9940123.1"/>
    </source>
</evidence>
<comment type="caution">
    <text evidence="8">The sequence shown here is derived from an EMBL/GenBank/DDBJ whole genome shotgun (WGS) entry which is preliminary data.</text>
</comment>
<comment type="similarity">
    <text evidence="2">Belongs to the ORC6 family.</text>
</comment>
<dbReference type="EMBL" id="CAJPDS010000146">
    <property type="protein sequence ID" value="CAF9940123.1"/>
    <property type="molecule type" value="Genomic_DNA"/>
</dbReference>
<gene>
    <name evidence="8" type="ORF">HETSPECPRED_002171</name>
</gene>
<proteinExistence type="inferred from homology"/>
<keyword evidence="4" id="KW-0238">DNA-binding</keyword>
<dbReference type="GO" id="GO:0006260">
    <property type="term" value="P:DNA replication"/>
    <property type="evidence" value="ECO:0007669"/>
    <property type="project" value="UniProtKB-KW"/>
</dbReference>
<keyword evidence="9" id="KW-1185">Reference proteome</keyword>
<dbReference type="Proteomes" id="UP000664521">
    <property type="component" value="Unassembled WGS sequence"/>
</dbReference>
<feature type="domain" description="ORC6 first cyclin-like" evidence="7">
    <location>
        <begin position="9"/>
        <end position="83"/>
    </location>
</feature>
<evidence type="ECO:0000256" key="1">
    <source>
        <dbReference type="ARBA" id="ARBA00004123"/>
    </source>
</evidence>
<comment type="subcellular location">
    <subcellularLocation>
        <location evidence="1">Nucleus</location>
    </subcellularLocation>
</comment>
<keyword evidence="3" id="KW-0235">DNA replication</keyword>
<dbReference type="InterPro" id="IPR008721">
    <property type="entry name" value="ORC6_cyclin_first"/>
</dbReference>
<evidence type="ECO:0000313" key="9">
    <source>
        <dbReference type="Proteomes" id="UP000664521"/>
    </source>
</evidence>
<dbReference type="OrthoDB" id="5367324at2759"/>